<dbReference type="PANTHER" id="PTHR15495:SF7">
    <property type="entry name" value="GPI INOSITOL-DEACYLASE"/>
    <property type="match status" value="1"/>
</dbReference>
<keyword evidence="6 12" id="KW-0812">Transmembrane</keyword>
<dbReference type="OrthoDB" id="348976at2759"/>
<dbReference type="VEuPathDB" id="FungiDB:PV10_01282"/>
<dbReference type="Proteomes" id="UP000054302">
    <property type="component" value="Unassembled WGS sequence"/>
</dbReference>
<dbReference type="GO" id="GO:0050185">
    <property type="term" value="F:phosphatidylinositol deacylase activity"/>
    <property type="evidence" value="ECO:0007669"/>
    <property type="project" value="TreeGrafter"/>
</dbReference>
<keyword evidence="9 12" id="KW-0653">Protein transport</keyword>
<reference evidence="16 17" key="1">
    <citation type="submission" date="2015-01" db="EMBL/GenBank/DDBJ databases">
        <title>The Genome Sequence of Exophiala mesophila CBS40295.</title>
        <authorList>
            <consortium name="The Broad Institute Genomics Platform"/>
            <person name="Cuomo C."/>
            <person name="de Hoog S."/>
            <person name="Gorbushina A."/>
            <person name="Stielow B."/>
            <person name="Teixiera M."/>
            <person name="Abouelleil A."/>
            <person name="Chapman S.B."/>
            <person name="Priest M."/>
            <person name="Young S.K."/>
            <person name="Wortman J."/>
            <person name="Nusbaum C."/>
            <person name="Birren B."/>
        </authorList>
    </citation>
    <scope>NUCLEOTIDE SEQUENCE [LARGE SCALE GENOMIC DNA]</scope>
    <source>
        <strain evidence="16 17">CBS 40295</strain>
    </source>
</reference>
<feature type="transmembrane region" description="Helical" evidence="12">
    <location>
        <begin position="1005"/>
        <end position="1022"/>
    </location>
</feature>
<evidence type="ECO:0000259" key="14">
    <source>
        <dbReference type="Pfam" id="PF07819"/>
    </source>
</evidence>
<dbReference type="GO" id="GO:0015031">
    <property type="term" value="P:protein transport"/>
    <property type="evidence" value="ECO:0007669"/>
    <property type="project" value="UniProtKB-KW"/>
</dbReference>
<name>A0A0D2AF74_EXOME</name>
<keyword evidence="5 12" id="KW-0813">Transport</keyword>
<comment type="similarity">
    <text evidence="3 12">Belongs to the GPI inositol-deacylase family.</text>
</comment>
<dbReference type="InterPro" id="IPR012908">
    <property type="entry name" value="PGAP1-ab_dom-like"/>
</dbReference>
<dbReference type="SUPFAM" id="SSF53474">
    <property type="entry name" value="alpha/beta-Hydrolases"/>
    <property type="match status" value="1"/>
</dbReference>
<dbReference type="STRING" id="212818.A0A0D2AF74"/>
<protein>
    <recommendedName>
        <fullName evidence="4 12">GPI inositol-deacylase</fullName>
        <ecNumber evidence="12">3.1.-.-</ecNumber>
    </recommendedName>
</protein>
<evidence type="ECO:0000256" key="13">
    <source>
        <dbReference type="SAM" id="MobiDB-lite"/>
    </source>
</evidence>
<evidence type="ECO:0000256" key="9">
    <source>
        <dbReference type="ARBA" id="ARBA00022927"/>
    </source>
</evidence>
<dbReference type="Pfam" id="PF07819">
    <property type="entry name" value="PGAP1"/>
    <property type="match status" value="1"/>
</dbReference>
<dbReference type="GO" id="GO:0006888">
    <property type="term" value="P:endoplasmic reticulum to Golgi vesicle-mediated transport"/>
    <property type="evidence" value="ECO:0007669"/>
    <property type="project" value="TreeGrafter"/>
</dbReference>
<organism evidence="16 17">
    <name type="scientific">Exophiala mesophila</name>
    <name type="common">Black yeast-like fungus</name>
    <dbReference type="NCBI Taxonomy" id="212818"/>
    <lineage>
        <taxon>Eukaryota</taxon>
        <taxon>Fungi</taxon>
        <taxon>Dikarya</taxon>
        <taxon>Ascomycota</taxon>
        <taxon>Pezizomycotina</taxon>
        <taxon>Eurotiomycetes</taxon>
        <taxon>Chaetothyriomycetidae</taxon>
        <taxon>Chaetothyriales</taxon>
        <taxon>Herpotrichiellaceae</taxon>
        <taxon>Exophiala</taxon>
    </lineage>
</organism>
<dbReference type="RefSeq" id="XP_016229117.1">
    <property type="nucleotide sequence ID" value="XM_016365468.1"/>
</dbReference>
<feature type="transmembrane region" description="Helical" evidence="12">
    <location>
        <begin position="909"/>
        <end position="934"/>
    </location>
</feature>
<evidence type="ECO:0000313" key="17">
    <source>
        <dbReference type="Proteomes" id="UP000054302"/>
    </source>
</evidence>
<dbReference type="Pfam" id="PF25141">
    <property type="entry name" value="PGAP1_2nd"/>
    <property type="match status" value="1"/>
</dbReference>
<proteinExistence type="inferred from homology"/>
<evidence type="ECO:0000256" key="10">
    <source>
        <dbReference type="ARBA" id="ARBA00022989"/>
    </source>
</evidence>
<dbReference type="PANTHER" id="PTHR15495">
    <property type="entry name" value="NEGATIVE REGULATOR OF VESICLE FORMATION-RELATED"/>
    <property type="match status" value="1"/>
</dbReference>
<feature type="domain" description="GPI inositol-deacylase transmembrane" evidence="15">
    <location>
        <begin position="706"/>
        <end position="1019"/>
    </location>
</feature>
<dbReference type="InterPro" id="IPR029058">
    <property type="entry name" value="AB_hydrolase_fold"/>
</dbReference>
<dbReference type="InterPro" id="IPR056824">
    <property type="entry name" value="PGAP1_TMD"/>
</dbReference>
<dbReference type="AlphaFoldDB" id="A0A0D2AF74"/>
<dbReference type="GO" id="GO:0006505">
    <property type="term" value="P:GPI anchor metabolic process"/>
    <property type="evidence" value="ECO:0007669"/>
    <property type="project" value="TreeGrafter"/>
</dbReference>
<keyword evidence="7 12" id="KW-0378">Hydrolase</keyword>
<evidence type="ECO:0000256" key="3">
    <source>
        <dbReference type="ARBA" id="ARBA00006931"/>
    </source>
</evidence>
<evidence type="ECO:0000256" key="12">
    <source>
        <dbReference type="RuleBase" id="RU365011"/>
    </source>
</evidence>
<dbReference type="GeneID" id="27319127"/>
<gene>
    <name evidence="16" type="ORF">PV10_01282</name>
</gene>
<comment type="subcellular location">
    <subcellularLocation>
        <location evidence="2">Endoplasmic reticulum membrane</location>
        <topology evidence="2">Multi-pass membrane protein</topology>
    </subcellularLocation>
</comment>
<feature type="transmembrane region" description="Helical" evidence="12">
    <location>
        <begin position="979"/>
        <end position="998"/>
    </location>
</feature>
<dbReference type="Pfam" id="PF25140">
    <property type="entry name" value="PGAP1_TMD"/>
    <property type="match status" value="1"/>
</dbReference>
<keyword evidence="8 12" id="KW-0256">Endoplasmic reticulum</keyword>
<dbReference type="HOGENOM" id="CLU_006103_0_0_1"/>
<evidence type="ECO:0000313" key="16">
    <source>
        <dbReference type="EMBL" id="KIV97543.1"/>
    </source>
</evidence>
<feature type="transmembrane region" description="Helical" evidence="12">
    <location>
        <begin position="864"/>
        <end position="889"/>
    </location>
</feature>
<keyword evidence="17" id="KW-1185">Reference proteome</keyword>
<feature type="transmembrane region" description="Helical" evidence="12">
    <location>
        <begin position="701"/>
        <end position="719"/>
    </location>
</feature>
<evidence type="ECO:0000256" key="6">
    <source>
        <dbReference type="ARBA" id="ARBA00022692"/>
    </source>
</evidence>
<dbReference type="EC" id="3.1.-.-" evidence="12"/>
<dbReference type="Gene3D" id="3.40.50.1820">
    <property type="entry name" value="alpha/beta hydrolase"/>
    <property type="match status" value="1"/>
</dbReference>
<feature type="region of interest" description="Disordered" evidence="13">
    <location>
        <begin position="1"/>
        <end position="21"/>
    </location>
</feature>
<sequence length="1028" mass="114952">MLLKPKEDLGDDNQSDPDVRGLRKIRAQNPWTWRPLTLLTTAVALLLLFVIVRSSLTLQVDPQGCVMSMMTPTYIKLSGFDTEHSRFATKYSLYLYREEGVDEYSKDNIGLRGAPVLFIPGNAGSYKQVRSLSSEASRYYHGVLKHDSNKAKDGLRQLDFFTLDFNEDLSAFHGQTLFDQAEYVNEAVAYILSLYTDPNRSRRDAQLPDPSSVILIGHSMGGIVARTVLVTPKFQANSVNTIITMSTPHARPPVTFDADIVSLYQSINAYWRESYLQRWASNNPLWHTTLISIAGGGRDTTVPSDYTNIASLVPESHGFTVFSSGIPTIWTAMDHLAITWADQMRKVIIKALFEVVDVRRAAQTKPRAERMKVFRKYFLTGLEEGSPKNMRDSAHEVLLTLGDGSRSSVAKESSVTIRQLGSQNQMSAVLLPIPTVDNSTLKRFSLLTDQQMDPMGSLEKLEVLFCSAFPLAGGLTSTPLSVQFDLSPGDPSATRLACKRPVGDNIQLPASTRSSQYSFEQRPPFTFLSYDLRDLQEHQFVAIIDKSTKINGGWLHSEIASGADSIIDSHVSLPRLLLRGLNVELPATRPIMTELRIPSLRSSLLAYKLQIRQHGCNADSELFTPLVRQFIDSPHESKFFVNFKEGEVNLHGVAPFMPPALYGPGSQRGIAFQIWSDPTCKSSLEVRLRIDPIGSLGKVVIRYRTVFAAFPLLVVAMVLRKQFRVHDNSGVFISFSESLDQSLRLPLPILLLSMTFFATAFTSASSSNVMQHHQHGNGTTINFAQNDLLLGSQDTFFWFLVPLAGLLSIGACVVLNYIVLALLHFLVLVSNLVSRQYIKLDDGEKVMTSAFVASTPRRRAINTAVLLFLVATIIPYPFAYVVACMVQLMTCTRALRHAKDSKSGPAHNFFNYTYSILHLMLWVLPINLPVLVVWIHNMAVHWLTPFSSHHNVLSIAPFIFLVEILSSGMMVPLVRSFRWATNLLFFVLAVYSALYGMTYAYRLHYIANIIALWLVLLHFSSYQKRVGA</sequence>
<evidence type="ECO:0000256" key="5">
    <source>
        <dbReference type="ARBA" id="ARBA00022448"/>
    </source>
</evidence>
<evidence type="ECO:0000256" key="11">
    <source>
        <dbReference type="ARBA" id="ARBA00023136"/>
    </source>
</evidence>
<keyword evidence="11 12" id="KW-0472">Membrane</keyword>
<evidence type="ECO:0000256" key="4">
    <source>
        <dbReference type="ARBA" id="ARBA00015856"/>
    </source>
</evidence>
<keyword evidence="10 12" id="KW-1133">Transmembrane helix</keyword>
<dbReference type="OMA" id="WVRNLAV"/>
<feature type="transmembrane region" description="Helical" evidence="12">
    <location>
        <begin position="955"/>
        <end position="973"/>
    </location>
</feature>
<evidence type="ECO:0000256" key="7">
    <source>
        <dbReference type="ARBA" id="ARBA00022801"/>
    </source>
</evidence>
<comment type="function">
    <text evidence="1 12">Involved in inositol deacylation of GPI-anchored proteins which plays important roles in the quality control and ER-associated degradation of GPI-anchored proteins.</text>
</comment>
<evidence type="ECO:0000259" key="15">
    <source>
        <dbReference type="Pfam" id="PF25140"/>
    </source>
</evidence>
<dbReference type="InterPro" id="IPR039529">
    <property type="entry name" value="PGAP1/BST1"/>
</dbReference>
<dbReference type="GO" id="GO:0005789">
    <property type="term" value="C:endoplasmic reticulum membrane"/>
    <property type="evidence" value="ECO:0007669"/>
    <property type="project" value="UniProtKB-SubCell"/>
</dbReference>
<evidence type="ECO:0000256" key="2">
    <source>
        <dbReference type="ARBA" id="ARBA00004477"/>
    </source>
</evidence>
<feature type="transmembrane region" description="Helical" evidence="12">
    <location>
        <begin position="33"/>
        <end position="52"/>
    </location>
</feature>
<feature type="domain" description="GPI inositol-deacylase PGAP1-like alpha/beta" evidence="14">
    <location>
        <begin position="111"/>
        <end position="355"/>
    </location>
</feature>
<evidence type="ECO:0000256" key="8">
    <source>
        <dbReference type="ARBA" id="ARBA00022824"/>
    </source>
</evidence>
<dbReference type="EMBL" id="KN847520">
    <property type="protein sequence ID" value="KIV97543.1"/>
    <property type="molecule type" value="Genomic_DNA"/>
</dbReference>
<dbReference type="FunFam" id="3.40.50.1820:FF:000056">
    <property type="entry name" value="GPI inositol-deacylase"/>
    <property type="match status" value="1"/>
</dbReference>
<evidence type="ECO:0000256" key="1">
    <source>
        <dbReference type="ARBA" id="ARBA00003496"/>
    </source>
</evidence>
<feature type="transmembrane region" description="Helical" evidence="12">
    <location>
        <begin position="796"/>
        <end position="829"/>
    </location>
</feature>
<accession>A0A0D2AF74</accession>